<organism evidence="2 3">
    <name type="scientific">Panagrolaimus superbus</name>
    <dbReference type="NCBI Taxonomy" id="310955"/>
    <lineage>
        <taxon>Eukaryota</taxon>
        <taxon>Metazoa</taxon>
        <taxon>Ecdysozoa</taxon>
        <taxon>Nematoda</taxon>
        <taxon>Chromadorea</taxon>
        <taxon>Rhabditida</taxon>
        <taxon>Tylenchina</taxon>
        <taxon>Panagrolaimomorpha</taxon>
        <taxon>Panagrolaimoidea</taxon>
        <taxon>Panagrolaimidae</taxon>
        <taxon>Panagrolaimus</taxon>
    </lineage>
</organism>
<reference evidence="3" key="1">
    <citation type="submission" date="2022-11" db="UniProtKB">
        <authorList>
            <consortium name="WormBaseParasite"/>
        </authorList>
    </citation>
    <scope>IDENTIFICATION</scope>
</reference>
<evidence type="ECO:0000256" key="1">
    <source>
        <dbReference type="SAM" id="MobiDB-lite"/>
    </source>
</evidence>
<proteinExistence type="predicted"/>
<protein>
    <submittedName>
        <fullName evidence="3">Uncharacterized protein</fullName>
    </submittedName>
</protein>
<dbReference type="WBParaSite" id="PSU_v2.g19832.t1">
    <property type="protein sequence ID" value="PSU_v2.g19832.t1"/>
    <property type="gene ID" value="PSU_v2.g19832"/>
</dbReference>
<sequence length="106" mass="11869">MAAEKEPFISIEENLKSAETAKPKTTAKSATKTKTQMTQSESESRTIIIPEMPKTNATTGKSAKVLVFKDLFVSVPVMVKQSFVERIQIWKKSEKPQREVLHGGKF</sequence>
<feature type="compositionally biased region" description="Basic and acidic residues" evidence="1">
    <location>
        <begin position="1"/>
        <end position="22"/>
    </location>
</feature>
<dbReference type="Proteomes" id="UP000887577">
    <property type="component" value="Unplaced"/>
</dbReference>
<evidence type="ECO:0000313" key="3">
    <source>
        <dbReference type="WBParaSite" id="PSU_v2.g19832.t1"/>
    </source>
</evidence>
<feature type="region of interest" description="Disordered" evidence="1">
    <location>
        <begin position="1"/>
        <end position="55"/>
    </location>
</feature>
<dbReference type="AlphaFoldDB" id="A0A914YJX6"/>
<accession>A0A914YJX6</accession>
<name>A0A914YJX6_9BILA</name>
<keyword evidence="2" id="KW-1185">Reference proteome</keyword>
<feature type="compositionally biased region" description="Low complexity" evidence="1">
    <location>
        <begin position="23"/>
        <end position="35"/>
    </location>
</feature>
<evidence type="ECO:0000313" key="2">
    <source>
        <dbReference type="Proteomes" id="UP000887577"/>
    </source>
</evidence>